<dbReference type="PANTHER" id="PTHR24185">
    <property type="entry name" value="CALCIUM-INDEPENDENT PHOSPHOLIPASE A2-GAMMA"/>
    <property type="match status" value="1"/>
</dbReference>
<feature type="short sequence motif" description="GXGXXG" evidence="4">
    <location>
        <begin position="13"/>
        <end position="18"/>
    </location>
</feature>
<dbReference type="STRING" id="1043005.A0A074XXH8"/>
<dbReference type="GO" id="GO:0016042">
    <property type="term" value="P:lipid catabolic process"/>
    <property type="evidence" value="ECO:0007669"/>
    <property type="project" value="UniProtKB-UniRule"/>
</dbReference>
<feature type="short sequence motif" description="GXSXG" evidence="4">
    <location>
        <begin position="49"/>
        <end position="53"/>
    </location>
</feature>
<dbReference type="PANTHER" id="PTHR24185:SF1">
    <property type="entry name" value="CALCIUM-INDEPENDENT PHOSPHOLIPASE A2-GAMMA"/>
    <property type="match status" value="1"/>
</dbReference>
<dbReference type="OrthoDB" id="6612291at2759"/>
<evidence type="ECO:0000259" key="5">
    <source>
        <dbReference type="PROSITE" id="PS51635"/>
    </source>
</evidence>
<evidence type="ECO:0000256" key="4">
    <source>
        <dbReference type="PROSITE-ProRule" id="PRU01161"/>
    </source>
</evidence>
<dbReference type="InterPro" id="IPR002641">
    <property type="entry name" value="PNPLA_dom"/>
</dbReference>
<keyword evidence="2 4" id="KW-0442">Lipid degradation</keyword>
<dbReference type="Pfam" id="PF01734">
    <property type="entry name" value="Patatin"/>
    <property type="match status" value="1"/>
</dbReference>
<reference evidence="6 7" key="1">
    <citation type="journal article" date="2014" name="BMC Genomics">
        <title>Genome sequencing of four Aureobasidium pullulans varieties: biotechnological potential, stress tolerance, and description of new species.</title>
        <authorList>
            <person name="Gostin Ar C."/>
            <person name="Ohm R.A."/>
            <person name="Kogej T."/>
            <person name="Sonjak S."/>
            <person name="Turk M."/>
            <person name="Zajc J."/>
            <person name="Zalar P."/>
            <person name="Grube M."/>
            <person name="Sun H."/>
            <person name="Han J."/>
            <person name="Sharma A."/>
            <person name="Chiniquy J."/>
            <person name="Ngan C.Y."/>
            <person name="Lipzen A."/>
            <person name="Barry K."/>
            <person name="Grigoriev I.V."/>
            <person name="Gunde-Cimerman N."/>
        </authorList>
    </citation>
    <scope>NUCLEOTIDE SEQUENCE [LARGE SCALE GENOMIC DNA]</scope>
    <source>
        <strain evidence="6 7">EXF-2481</strain>
    </source>
</reference>
<keyword evidence="7" id="KW-1185">Reference proteome</keyword>
<keyword evidence="1 4" id="KW-0378">Hydrolase</keyword>
<dbReference type="GO" id="GO:0046486">
    <property type="term" value="P:glycerolipid metabolic process"/>
    <property type="evidence" value="ECO:0007669"/>
    <property type="project" value="UniProtKB-ARBA"/>
</dbReference>
<protein>
    <recommendedName>
        <fullName evidence="5">PNPLA domain-containing protein</fullName>
    </recommendedName>
</protein>
<dbReference type="EMBL" id="KL584802">
    <property type="protein sequence ID" value="KEQ90170.1"/>
    <property type="molecule type" value="Genomic_DNA"/>
</dbReference>
<dbReference type="Proteomes" id="UP000030641">
    <property type="component" value="Unassembled WGS sequence"/>
</dbReference>
<proteinExistence type="predicted"/>
<dbReference type="CDD" id="cd07216">
    <property type="entry name" value="Pat17_PNPLA8_PNPLA9_like3"/>
    <property type="match status" value="1"/>
</dbReference>
<dbReference type="GO" id="GO:0016020">
    <property type="term" value="C:membrane"/>
    <property type="evidence" value="ECO:0007669"/>
    <property type="project" value="TreeGrafter"/>
</dbReference>
<dbReference type="RefSeq" id="XP_013338655.1">
    <property type="nucleotide sequence ID" value="XM_013483201.1"/>
</dbReference>
<evidence type="ECO:0000256" key="2">
    <source>
        <dbReference type="ARBA" id="ARBA00022963"/>
    </source>
</evidence>
<dbReference type="InParanoid" id="A0A074XXH8"/>
<dbReference type="SUPFAM" id="SSF52151">
    <property type="entry name" value="FabD/lysophospholipase-like"/>
    <property type="match status" value="1"/>
</dbReference>
<feature type="domain" description="PNPLA" evidence="5">
    <location>
        <begin position="9"/>
        <end position="206"/>
    </location>
</feature>
<accession>A0A074XXH8</accession>
<dbReference type="HOGENOM" id="CLU_000288_144_2_1"/>
<evidence type="ECO:0000256" key="3">
    <source>
        <dbReference type="ARBA" id="ARBA00023098"/>
    </source>
</evidence>
<dbReference type="GeneID" id="25371105"/>
<dbReference type="GO" id="GO:0019369">
    <property type="term" value="P:arachidonate metabolic process"/>
    <property type="evidence" value="ECO:0007669"/>
    <property type="project" value="TreeGrafter"/>
</dbReference>
<dbReference type="AlphaFoldDB" id="A0A074XXH8"/>
<sequence>MPGQSLNLLSLDGGGVRGLSTLYILKRIMAAIDLHNPPKPCDYFDMIGGTSTGGLIAIMLGRLSMSVDECIRAYMELSKEVFHPKRQIPFGIRGNIKERYDSKALELAVKKVLRDRNMDEEALLQDLTGTKVFVCCTSGETSETSLLRSWNTIRGDEDLYQTVRIWEAARATSAASTYFDPISIGVPKQRYLDGGTGANNPVHDLWGEATDLLSHGQRLSDNLGCLISIGTGQPGFKPVVESVLGTANMLLNIASETEATANRFHRDNSDLFDRNICFRFNVPRGLGDIDLAETEQLGAIKSMTLSHLQTEAVQSEIRRCVERLGERQRTSDFM</sequence>
<dbReference type="InterPro" id="IPR016035">
    <property type="entry name" value="Acyl_Trfase/lysoPLipase"/>
</dbReference>
<feature type="active site" description="Proton acceptor" evidence="4">
    <location>
        <position position="193"/>
    </location>
</feature>
<dbReference type="Gene3D" id="3.40.1090.10">
    <property type="entry name" value="Cytosolic phospholipase A2 catalytic domain"/>
    <property type="match status" value="1"/>
</dbReference>
<dbReference type="OMA" id="MREVWIE"/>
<dbReference type="GO" id="GO:0047499">
    <property type="term" value="F:calcium-independent phospholipase A2 activity"/>
    <property type="evidence" value="ECO:0007669"/>
    <property type="project" value="TreeGrafter"/>
</dbReference>
<organism evidence="6 7">
    <name type="scientific">Aureobasidium subglaciale (strain EXF-2481)</name>
    <name type="common">Aureobasidium pullulans var. subglaciale</name>
    <dbReference type="NCBI Taxonomy" id="1043005"/>
    <lineage>
        <taxon>Eukaryota</taxon>
        <taxon>Fungi</taxon>
        <taxon>Dikarya</taxon>
        <taxon>Ascomycota</taxon>
        <taxon>Pezizomycotina</taxon>
        <taxon>Dothideomycetes</taxon>
        <taxon>Dothideomycetidae</taxon>
        <taxon>Dothideales</taxon>
        <taxon>Saccotheciaceae</taxon>
        <taxon>Aureobasidium</taxon>
    </lineage>
</organism>
<gene>
    <name evidence="6" type="ORF">AUEXF2481DRAFT_71863</name>
</gene>
<feature type="active site" description="Nucleophile" evidence="4">
    <location>
        <position position="51"/>
    </location>
</feature>
<evidence type="ECO:0000313" key="6">
    <source>
        <dbReference type="EMBL" id="KEQ90170.1"/>
    </source>
</evidence>
<evidence type="ECO:0000256" key="1">
    <source>
        <dbReference type="ARBA" id="ARBA00022801"/>
    </source>
</evidence>
<name>A0A074XXH8_AURSE</name>
<evidence type="ECO:0000313" key="7">
    <source>
        <dbReference type="Proteomes" id="UP000030641"/>
    </source>
</evidence>
<feature type="short sequence motif" description="DGA/G" evidence="4">
    <location>
        <begin position="193"/>
        <end position="195"/>
    </location>
</feature>
<keyword evidence="3 4" id="KW-0443">Lipid metabolism</keyword>
<dbReference type="PROSITE" id="PS51635">
    <property type="entry name" value="PNPLA"/>
    <property type="match status" value="1"/>
</dbReference>